<proteinExistence type="inferred from homology"/>
<dbReference type="GO" id="GO:0004567">
    <property type="term" value="F:beta-mannosidase activity"/>
    <property type="evidence" value="ECO:0007669"/>
    <property type="project" value="UniProtKB-EC"/>
</dbReference>
<dbReference type="Proteomes" id="UP000053274">
    <property type="component" value="Unassembled WGS sequence"/>
</dbReference>
<evidence type="ECO:0000259" key="7">
    <source>
        <dbReference type="Pfam" id="PF00703"/>
    </source>
</evidence>
<dbReference type="InterPro" id="IPR008979">
    <property type="entry name" value="Galactose-bd-like_sf"/>
</dbReference>
<organism evidence="10 11">
    <name type="scientific">Actinobacteria bacterium BACL15 MAG-120619-bin91</name>
    <dbReference type="NCBI Taxonomy" id="1655562"/>
    <lineage>
        <taxon>Bacteria</taxon>
        <taxon>Bacillati</taxon>
        <taxon>Actinomycetota</taxon>
        <taxon>Actinomycetes</taxon>
        <taxon>Actinomycetes incertae sedis</taxon>
        <taxon>ac1 cluster</taxon>
    </lineage>
</organism>
<dbReference type="Gene3D" id="2.60.40.10">
    <property type="entry name" value="Immunoglobulins"/>
    <property type="match status" value="1"/>
</dbReference>
<dbReference type="AlphaFoldDB" id="A0A0R2PF94"/>
<dbReference type="InterPro" id="IPR036156">
    <property type="entry name" value="Beta-gal/glucu_dom_sf"/>
</dbReference>
<evidence type="ECO:0000259" key="8">
    <source>
        <dbReference type="Pfam" id="PF02836"/>
    </source>
</evidence>
<sequence length="844" mass="95714">MTINTFKELKSSWSLKLSPRPDAWDIEPVTDGHNAWRNDPTKIIRKDIPGSFPATVPGCIHTDLISAGFIDDISINGKEQDQFWIWKTDSTYSTLIPRDSSDGHKELIFNGLDTIATIRINGEVRLTTKNMHRSYRLDISNEISAGDVQLEVSFKAPLTDAEEHVEELGLYPRPYDMPYNYQRKMACSYGWDWGPITVSSGIWKKVEIHNWSVAYCGHVAVVPTVENSIPQFSLDVPVKGEVRELSARVRVISVEGRNTLIDTLVSIQGSQFVEHIQVPDAQVWHPRGRGAQHLYNIVFDLLDTNDQVLESHTKRVGFRKVELDSSPSVDGKNMFAIKVNGERLWIRGANWIPDDPFPTRVTKERYQQRIKDMLEVNINGIRVWGGGIYESEDFYNFCDEEGIVVWQDFLFACAAYPETPEMFEEVALEVDENVRRLSSHPSLVIWCGGNECLEGFQYWGWQPDLAGRPWGETFYRQTIPNTLKSIDTSRPYIPGSPFSTHSDDVRSFDSGTNHIWDVWNETGYERYEQYQPAFAAEFGFNGPGSWSMLTRAIGSDTLDSTTPEVAYYQRAFDGMTKIAAGLSREFANPPTQGHAWYFAAALDQARAVEIGLKHFRSLYETCSGSILWQFNDMWPAISWAVLDHTGFRKLAWHAMKAAYRPRTLIVGRVDQGAQITLLNDHPEAWKPRVELFLINQVGVVINKHLLEVELDRYSVFRTPATEIFPEIANGQFEGFILATHPEVRVSRRTTLNPAAAAPAHDLEHFTEIVDGKLRVDVTAKTYIHELSILPEILHLGTQIDSQNVSLLPGENHIFTVTGPTDALLDIAKNVDTVLWSHNRIVNQS</sequence>
<dbReference type="PANTHER" id="PTHR43730:SF1">
    <property type="entry name" value="BETA-MANNOSIDASE"/>
    <property type="match status" value="1"/>
</dbReference>
<evidence type="ECO:0000256" key="5">
    <source>
        <dbReference type="ARBA" id="ARBA00022801"/>
    </source>
</evidence>
<dbReference type="InterPro" id="IPR054593">
    <property type="entry name" value="Beta-mannosidase-like_N2"/>
</dbReference>
<feature type="domain" description="Glycoside hydrolase family 2 immunoglobulin-like beta-sandwich" evidence="7">
    <location>
        <begin position="239"/>
        <end position="319"/>
    </location>
</feature>
<dbReference type="InterPro" id="IPR006102">
    <property type="entry name" value="Ig-like_GH2"/>
</dbReference>
<dbReference type="EC" id="3.2.1.25" evidence="3"/>
<evidence type="ECO:0000256" key="4">
    <source>
        <dbReference type="ARBA" id="ARBA00022729"/>
    </source>
</evidence>
<dbReference type="Pfam" id="PF00703">
    <property type="entry name" value="Glyco_hydro_2"/>
    <property type="match status" value="1"/>
</dbReference>
<dbReference type="InterPro" id="IPR006103">
    <property type="entry name" value="Glyco_hydro_2_cat"/>
</dbReference>
<dbReference type="GO" id="GO:0005975">
    <property type="term" value="P:carbohydrate metabolic process"/>
    <property type="evidence" value="ECO:0007669"/>
    <property type="project" value="InterPro"/>
</dbReference>
<evidence type="ECO:0000259" key="9">
    <source>
        <dbReference type="Pfam" id="PF22666"/>
    </source>
</evidence>
<name>A0A0R2PF94_9ACTN</name>
<comment type="similarity">
    <text evidence="2">Belongs to the glycosyl hydrolase 2 family.</text>
</comment>
<dbReference type="Gene3D" id="2.60.120.260">
    <property type="entry name" value="Galactose-binding domain-like"/>
    <property type="match status" value="1"/>
</dbReference>
<dbReference type="InterPro" id="IPR050887">
    <property type="entry name" value="Beta-mannosidase_GH2"/>
</dbReference>
<evidence type="ECO:0000256" key="2">
    <source>
        <dbReference type="ARBA" id="ARBA00007401"/>
    </source>
</evidence>
<dbReference type="SUPFAM" id="SSF49785">
    <property type="entry name" value="Galactose-binding domain-like"/>
    <property type="match status" value="1"/>
</dbReference>
<keyword evidence="5" id="KW-0378">Hydrolase</keyword>
<evidence type="ECO:0000313" key="10">
    <source>
        <dbReference type="EMBL" id="KRO36551.1"/>
    </source>
</evidence>
<dbReference type="FunFam" id="3.20.20.80:FF:000050">
    <property type="entry name" value="Beta-mannosidase B"/>
    <property type="match status" value="1"/>
</dbReference>
<dbReference type="Gene3D" id="3.20.20.80">
    <property type="entry name" value="Glycosidases"/>
    <property type="match status" value="1"/>
</dbReference>
<accession>A0A0R2PF94</accession>
<comment type="catalytic activity">
    <reaction evidence="1">
        <text>Hydrolysis of terminal, non-reducing beta-D-mannose residues in beta-D-mannosides.</text>
        <dbReference type="EC" id="3.2.1.25"/>
    </reaction>
</comment>
<feature type="domain" description="Glycoside hydrolase family 2 catalytic" evidence="8">
    <location>
        <begin position="337"/>
        <end position="491"/>
    </location>
</feature>
<comment type="caution">
    <text evidence="10">The sequence shown here is derived from an EMBL/GenBank/DDBJ whole genome shotgun (WGS) entry which is preliminary data.</text>
</comment>
<dbReference type="EMBL" id="LIAM01000005">
    <property type="protein sequence ID" value="KRO36551.1"/>
    <property type="molecule type" value="Genomic_DNA"/>
</dbReference>
<keyword evidence="4" id="KW-0732">Signal</keyword>
<evidence type="ECO:0000256" key="1">
    <source>
        <dbReference type="ARBA" id="ARBA00000829"/>
    </source>
</evidence>
<evidence type="ECO:0000256" key="3">
    <source>
        <dbReference type="ARBA" id="ARBA00012754"/>
    </source>
</evidence>
<feature type="domain" description="Beta-mannosidase-like galactose-binding" evidence="9">
    <location>
        <begin position="51"/>
        <end position="204"/>
    </location>
</feature>
<dbReference type="Pfam" id="PF22666">
    <property type="entry name" value="Glyco_hydro_2_N2"/>
    <property type="match status" value="1"/>
</dbReference>
<dbReference type="InterPro" id="IPR013783">
    <property type="entry name" value="Ig-like_fold"/>
</dbReference>
<gene>
    <name evidence="10" type="ORF">ABR54_03320</name>
</gene>
<dbReference type="SUPFAM" id="SSF51445">
    <property type="entry name" value="(Trans)glycosidases"/>
    <property type="match status" value="1"/>
</dbReference>
<protein>
    <recommendedName>
        <fullName evidence="3">beta-mannosidase</fullName>
        <ecNumber evidence="3">3.2.1.25</ecNumber>
    </recommendedName>
</protein>
<evidence type="ECO:0000256" key="6">
    <source>
        <dbReference type="ARBA" id="ARBA00023295"/>
    </source>
</evidence>
<dbReference type="SUPFAM" id="SSF49303">
    <property type="entry name" value="beta-Galactosidase/glucuronidase domain"/>
    <property type="match status" value="1"/>
</dbReference>
<dbReference type="GO" id="GO:0006516">
    <property type="term" value="P:glycoprotein catabolic process"/>
    <property type="evidence" value="ECO:0007669"/>
    <property type="project" value="TreeGrafter"/>
</dbReference>
<evidence type="ECO:0000313" key="11">
    <source>
        <dbReference type="Proteomes" id="UP000053274"/>
    </source>
</evidence>
<dbReference type="PANTHER" id="PTHR43730">
    <property type="entry name" value="BETA-MANNOSIDASE"/>
    <property type="match status" value="1"/>
</dbReference>
<reference evidence="10 11" key="1">
    <citation type="submission" date="2015-10" db="EMBL/GenBank/DDBJ databases">
        <title>Metagenome-Assembled Genomes uncover a global brackish microbiome.</title>
        <authorList>
            <person name="Hugerth L.W."/>
            <person name="Larsson J."/>
            <person name="Alneberg J."/>
            <person name="Lindh M.V."/>
            <person name="Legrand C."/>
            <person name="Pinhassi J."/>
            <person name="Andersson A.F."/>
        </authorList>
    </citation>
    <scope>NUCLEOTIDE SEQUENCE [LARGE SCALE GENOMIC DNA]</scope>
    <source>
        <strain evidence="10">BACL15 MAG-120619-bin91</strain>
    </source>
</reference>
<dbReference type="Pfam" id="PF02836">
    <property type="entry name" value="Glyco_hydro_2_C"/>
    <property type="match status" value="1"/>
</dbReference>
<dbReference type="InterPro" id="IPR017853">
    <property type="entry name" value="GH"/>
</dbReference>
<keyword evidence="6" id="KW-0326">Glycosidase</keyword>